<sequence length="402" mass="43137">MLTNLNIQFNQTHSQALQTQIQAVQILLDKQGSIVTAVLPLLPLIQALPLHIDATKTSINETLSKLNRPLHLSAIPGTSVIPSNNFLKRKRSNGLSSSSSPLSPTHPPQKKIRTVQSFSSPTNMLSKTAVETPLKDSSVIPTHNPNTTPLQSRSGAPSVSNLSPPPVPAISSLPSGSRRQTSMVPISTPRRPLGDLLISSALRSSSRKDPNLSHFTTRDAALARSNTLAAAFPSANLVGLTPSAAKPARLLRVHASITNNAQRAGSRVSNNSSKLSSPVVFHVPPPASSVPENHISMQAVPLLNANGPKTTTNNFDLNLPRPNVAQGAKPPRANAVQPQHQVAENISLPTGFHLDAPTKLTEKVPLLTLVNRVKERRSPVREGRRFIPLVDSDDEEEEEAFC</sequence>
<organism evidence="2 3">
    <name type="scientific">Hebeloma cylindrosporum</name>
    <dbReference type="NCBI Taxonomy" id="76867"/>
    <lineage>
        <taxon>Eukaryota</taxon>
        <taxon>Fungi</taxon>
        <taxon>Dikarya</taxon>
        <taxon>Basidiomycota</taxon>
        <taxon>Agaricomycotina</taxon>
        <taxon>Agaricomycetes</taxon>
        <taxon>Agaricomycetidae</taxon>
        <taxon>Agaricales</taxon>
        <taxon>Agaricineae</taxon>
        <taxon>Hymenogastraceae</taxon>
        <taxon>Hebeloma</taxon>
    </lineage>
</organism>
<protein>
    <submittedName>
        <fullName evidence="2">Uncharacterized protein</fullName>
    </submittedName>
</protein>
<dbReference type="Proteomes" id="UP000053424">
    <property type="component" value="Unassembled WGS sequence"/>
</dbReference>
<gene>
    <name evidence="2" type="ORF">M413DRAFT_364004</name>
</gene>
<feature type="compositionally biased region" description="Polar residues" evidence="1">
    <location>
        <begin position="114"/>
        <end position="126"/>
    </location>
</feature>
<dbReference type="EMBL" id="KN831773">
    <property type="protein sequence ID" value="KIM44847.1"/>
    <property type="molecule type" value="Genomic_DNA"/>
</dbReference>
<proteinExistence type="predicted"/>
<feature type="compositionally biased region" description="Polar residues" evidence="1">
    <location>
        <begin position="139"/>
        <end position="155"/>
    </location>
</feature>
<dbReference type="STRING" id="686832.A0A0C2YV03"/>
<accession>A0A0C2YV03</accession>
<evidence type="ECO:0000313" key="3">
    <source>
        <dbReference type="Proteomes" id="UP000053424"/>
    </source>
</evidence>
<evidence type="ECO:0000313" key="2">
    <source>
        <dbReference type="EMBL" id="KIM44847.1"/>
    </source>
</evidence>
<keyword evidence="3" id="KW-1185">Reference proteome</keyword>
<reference evidence="2 3" key="1">
    <citation type="submission" date="2014-04" db="EMBL/GenBank/DDBJ databases">
        <authorList>
            <consortium name="DOE Joint Genome Institute"/>
            <person name="Kuo A."/>
            <person name="Gay G."/>
            <person name="Dore J."/>
            <person name="Kohler A."/>
            <person name="Nagy L.G."/>
            <person name="Floudas D."/>
            <person name="Copeland A."/>
            <person name="Barry K.W."/>
            <person name="Cichocki N."/>
            <person name="Veneault-Fourrey C."/>
            <person name="LaButti K."/>
            <person name="Lindquist E.A."/>
            <person name="Lipzen A."/>
            <person name="Lundell T."/>
            <person name="Morin E."/>
            <person name="Murat C."/>
            <person name="Sun H."/>
            <person name="Tunlid A."/>
            <person name="Henrissat B."/>
            <person name="Grigoriev I.V."/>
            <person name="Hibbett D.S."/>
            <person name="Martin F."/>
            <person name="Nordberg H.P."/>
            <person name="Cantor M.N."/>
            <person name="Hua S.X."/>
        </authorList>
    </citation>
    <scope>NUCLEOTIDE SEQUENCE [LARGE SCALE GENOMIC DNA]</scope>
    <source>
        <strain evidence="3">h7</strain>
    </source>
</reference>
<reference evidence="3" key="2">
    <citation type="submission" date="2015-01" db="EMBL/GenBank/DDBJ databases">
        <title>Evolutionary Origins and Diversification of the Mycorrhizal Mutualists.</title>
        <authorList>
            <consortium name="DOE Joint Genome Institute"/>
            <consortium name="Mycorrhizal Genomics Consortium"/>
            <person name="Kohler A."/>
            <person name="Kuo A."/>
            <person name="Nagy L.G."/>
            <person name="Floudas D."/>
            <person name="Copeland A."/>
            <person name="Barry K.W."/>
            <person name="Cichocki N."/>
            <person name="Veneault-Fourrey C."/>
            <person name="LaButti K."/>
            <person name="Lindquist E.A."/>
            <person name="Lipzen A."/>
            <person name="Lundell T."/>
            <person name="Morin E."/>
            <person name="Murat C."/>
            <person name="Riley R."/>
            <person name="Ohm R."/>
            <person name="Sun H."/>
            <person name="Tunlid A."/>
            <person name="Henrissat B."/>
            <person name="Grigoriev I.V."/>
            <person name="Hibbett D.S."/>
            <person name="Martin F."/>
        </authorList>
    </citation>
    <scope>NUCLEOTIDE SEQUENCE [LARGE SCALE GENOMIC DNA]</scope>
    <source>
        <strain evidence="3">h7</strain>
    </source>
</reference>
<dbReference type="AlphaFoldDB" id="A0A0C2YV03"/>
<name>A0A0C2YV03_HEBCY</name>
<evidence type="ECO:0000256" key="1">
    <source>
        <dbReference type="SAM" id="MobiDB-lite"/>
    </source>
</evidence>
<feature type="compositionally biased region" description="Polar residues" evidence="1">
    <location>
        <begin position="172"/>
        <end position="185"/>
    </location>
</feature>
<dbReference type="HOGENOM" id="CLU_685216_0_0_1"/>
<feature type="region of interest" description="Disordered" evidence="1">
    <location>
        <begin position="83"/>
        <end position="192"/>
    </location>
</feature>